<name>A0A6J4VKW7_9BACT</name>
<protein>
    <submittedName>
        <fullName evidence="3">Aldehyde dehydrogenase</fullName>
        <ecNumber evidence="3">1.2.1.3</ecNumber>
    </submittedName>
</protein>
<dbReference type="SUPFAM" id="SSF53720">
    <property type="entry name" value="ALDH-like"/>
    <property type="match status" value="1"/>
</dbReference>
<dbReference type="AlphaFoldDB" id="A0A6J4VKW7"/>
<feature type="domain" description="Aldehyde dehydrogenase" evidence="2">
    <location>
        <begin position="25"/>
        <end position="256"/>
    </location>
</feature>
<proteinExistence type="predicted"/>
<dbReference type="EMBL" id="CADCWL010000192">
    <property type="protein sequence ID" value="CAA9576548.1"/>
    <property type="molecule type" value="Genomic_DNA"/>
</dbReference>
<dbReference type="EC" id="1.2.1.3" evidence="3"/>
<feature type="non-terminal residue" evidence="3">
    <location>
        <position position="288"/>
    </location>
</feature>
<accession>A0A6J4VKW7</accession>
<dbReference type="Pfam" id="PF00171">
    <property type="entry name" value="Aldedh"/>
    <property type="match status" value="1"/>
</dbReference>
<gene>
    <name evidence="3" type="ORF">AVDCRST_MAG19-3426</name>
</gene>
<reference evidence="3" key="1">
    <citation type="submission" date="2020-02" db="EMBL/GenBank/DDBJ databases">
        <authorList>
            <person name="Meier V. D."/>
        </authorList>
    </citation>
    <scope>NUCLEOTIDE SEQUENCE</scope>
    <source>
        <strain evidence="3">AVDCRST_MAG19</strain>
    </source>
</reference>
<dbReference type="InterPro" id="IPR016162">
    <property type="entry name" value="Ald_DH_N"/>
</dbReference>
<evidence type="ECO:0000313" key="3">
    <source>
        <dbReference type="EMBL" id="CAA9576548.1"/>
    </source>
</evidence>
<dbReference type="InterPro" id="IPR015590">
    <property type="entry name" value="Aldehyde_DH_dom"/>
</dbReference>
<sequence length="288" mass="30611">MIGNDRLAVRKTYKLYVNGAFPRSESGRTYEVTDAKGHFLANAARASRKDARDAVVAARGAFAKWSGTTAYNRGQVLYRVAEVMEGRHAQFCDEVAHGEGLSASKARAAVDAAIDRWVWYAGWTDKLAAVLGGANPVAGPYFDFSTPEPTGVVAVLAPQQSSLLGLVSVLAPVLATGNTAVVVTSKDRPLPAVTLAEVLATSDVPGGVVNLLTGDAEELGTWLAEHADVDGIDLTGAPANRAMEFEREAAGTIKRVVRPPATEPDWTADPGLTRMTPFLETKTVWHPI</sequence>
<dbReference type="Gene3D" id="3.40.605.10">
    <property type="entry name" value="Aldehyde Dehydrogenase, Chain A, domain 1"/>
    <property type="match status" value="1"/>
</dbReference>
<organism evidence="3">
    <name type="scientific">uncultured Thermomicrobiales bacterium</name>
    <dbReference type="NCBI Taxonomy" id="1645740"/>
    <lineage>
        <taxon>Bacteria</taxon>
        <taxon>Pseudomonadati</taxon>
        <taxon>Thermomicrobiota</taxon>
        <taxon>Thermomicrobia</taxon>
        <taxon>Thermomicrobiales</taxon>
        <taxon>environmental samples</taxon>
    </lineage>
</organism>
<evidence type="ECO:0000259" key="2">
    <source>
        <dbReference type="Pfam" id="PF00171"/>
    </source>
</evidence>
<dbReference type="GO" id="GO:0004029">
    <property type="term" value="F:aldehyde dehydrogenase (NAD+) activity"/>
    <property type="evidence" value="ECO:0007669"/>
    <property type="project" value="UniProtKB-EC"/>
</dbReference>
<dbReference type="PANTHER" id="PTHR11699">
    <property type="entry name" value="ALDEHYDE DEHYDROGENASE-RELATED"/>
    <property type="match status" value="1"/>
</dbReference>
<dbReference type="InterPro" id="IPR016161">
    <property type="entry name" value="Ald_DH/histidinol_DH"/>
</dbReference>
<keyword evidence="1 3" id="KW-0560">Oxidoreductase</keyword>
<evidence type="ECO:0000256" key="1">
    <source>
        <dbReference type="ARBA" id="ARBA00023002"/>
    </source>
</evidence>